<dbReference type="Gene3D" id="3.40.190.10">
    <property type="entry name" value="Periplasmic binding protein-like II"/>
    <property type="match status" value="1"/>
</dbReference>
<dbReference type="SUPFAM" id="SSF53850">
    <property type="entry name" value="Periplasmic binding protein-like II"/>
    <property type="match status" value="1"/>
</dbReference>
<dbReference type="Proteomes" id="UP000719500">
    <property type="component" value="Unassembled WGS sequence"/>
</dbReference>
<evidence type="ECO:0000256" key="1">
    <source>
        <dbReference type="SAM" id="SignalP"/>
    </source>
</evidence>
<dbReference type="Gene3D" id="3.40.190.120">
    <property type="entry name" value="Osmoprotection protein (prox), domain 2"/>
    <property type="match status" value="1"/>
</dbReference>
<reference evidence="3 4" key="1">
    <citation type="journal article" date="2021" name="Sci. Rep.">
        <title>The distribution of antibiotic resistance genes in chicken gut microbiota commensals.</title>
        <authorList>
            <person name="Juricova H."/>
            <person name="Matiasovicova J."/>
            <person name="Kubasova T."/>
            <person name="Cejkova D."/>
            <person name="Rychlik I."/>
        </authorList>
    </citation>
    <scope>NUCLEOTIDE SEQUENCE [LARGE SCALE GENOMIC DNA]</scope>
    <source>
        <strain evidence="3 4">An411</strain>
    </source>
</reference>
<protein>
    <submittedName>
        <fullName evidence="3">Glycine/betaine ABC transporter substrate-binding protein</fullName>
    </submittedName>
</protein>
<dbReference type="RefSeq" id="WP_204802918.1">
    <property type="nucleotide sequence ID" value="NZ_JACSNX010000003.1"/>
</dbReference>
<dbReference type="InterPro" id="IPR007210">
    <property type="entry name" value="ABC_Gly_betaine_transp_sub-bd"/>
</dbReference>
<keyword evidence="1" id="KW-0732">Signal</keyword>
<gene>
    <name evidence="3" type="ORF">H9X91_04420</name>
</gene>
<evidence type="ECO:0000313" key="4">
    <source>
        <dbReference type="Proteomes" id="UP000719500"/>
    </source>
</evidence>
<evidence type="ECO:0000313" key="3">
    <source>
        <dbReference type="EMBL" id="MBM6850683.1"/>
    </source>
</evidence>
<sequence>MKCFKRLLSAGLALAMTLTLAACGTTSGENAGQDTASSEPVRIATKPMTEQYILGEMLGLLIEQAGYDVEITKGVGGGTSNIQPAMEAGEFDLYPEYTSSGWVLVLDHQAEGVDDEAMFTQLQEEYEENFGMTWVGMYGFNNTFTVAVRGDIAEQYGLEDTSDLAAVAGELTFGGNPDYIEREDGFGALCQTYGLEFGDVVDIDIGLKYQALAGGDIDVTNAFTTDAQLANPDTDLVTLADDKHLQVNYFCSTVVRQDALEKFPSLEDVLLQMDGILTDQEMASLNYQVEVEGLDEQDVARDFLTQKGLLEA</sequence>
<dbReference type="Pfam" id="PF04069">
    <property type="entry name" value="OpuAC"/>
    <property type="match status" value="1"/>
</dbReference>
<accession>A0ABS2FUD5</accession>
<feature type="domain" description="ABC-type glycine betaine transport system substrate-binding" evidence="2">
    <location>
        <begin position="40"/>
        <end position="306"/>
    </location>
</feature>
<dbReference type="PROSITE" id="PS51257">
    <property type="entry name" value="PROKAR_LIPOPROTEIN"/>
    <property type="match status" value="1"/>
</dbReference>
<comment type="caution">
    <text evidence="3">The sequence shown here is derived from an EMBL/GenBank/DDBJ whole genome shotgun (WGS) entry which is preliminary data.</text>
</comment>
<evidence type="ECO:0000259" key="2">
    <source>
        <dbReference type="Pfam" id="PF04069"/>
    </source>
</evidence>
<proteinExistence type="predicted"/>
<dbReference type="EMBL" id="JACSNX010000003">
    <property type="protein sequence ID" value="MBM6850683.1"/>
    <property type="molecule type" value="Genomic_DNA"/>
</dbReference>
<feature type="chain" id="PRO_5046777452" evidence="1">
    <location>
        <begin position="22"/>
        <end position="312"/>
    </location>
</feature>
<feature type="signal peptide" evidence="1">
    <location>
        <begin position="1"/>
        <end position="21"/>
    </location>
</feature>
<keyword evidence="4" id="KW-1185">Reference proteome</keyword>
<name>A0ABS2FUD5_9FIRM</name>
<organism evidence="3 4">
    <name type="scientific">Oscillibacter valericigenes</name>
    <dbReference type="NCBI Taxonomy" id="351091"/>
    <lineage>
        <taxon>Bacteria</taxon>
        <taxon>Bacillati</taxon>
        <taxon>Bacillota</taxon>
        <taxon>Clostridia</taxon>
        <taxon>Eubacteriales</taxon>
        <taxon>Oscillospiraceae</taxon>
        <taxon>Oscillibacter</taxon>
    </lineage>
</organism>